<keyword evidence="1 5" id="KW-0132">Cell division</keyword>
<dbReference type="EMBL" id="QSOB01000001">
    <property type="protein sequence ID" value="RGI70837.1"/>
    <property type="molecule type" value="Genomic_DNA"/>
</dbReference>
<evidence type="ECO:0000256" key="5">
    <source>
        <dbReference type="HAMAP-Rule" id="MF_01197"/>
    </source>
</evidence>
<feature type="compositionally biased region" description="Acidic residues" evidence="6">
    <location>
        <begin position="15"/>
        <end position="34"/>
    </location>
</feature>
<keyword evidence="2 5" id="KW-0717">Septation</keyword>
<dbReference type="GO" id="GO:0000917">
    <property type="term" value="P:division septum assembly"/>
    <property type="evidence" value="ECO:0007669"/>
    <property type="project" value="UniProtKB-KW"/>
</dbReference>
<evidence type="ECO:0000313" key="7">
    <source>
        <dbReference type="EMBL" id="RGI70837.1"/>
    </source>
</evidence>
<accession>A0A3E4EHB2</accession>
<dbReference type="GO" id="GO:0005737">
    <property type="term" value="C:cytoplasm"/>
    <property type="evidence" value="ECO:0007669"/>
    <property type="project" value="UniProtKB-SubCell"/>
</dbReference>
<organism evidence="7 8">
    <name type="scientific">Agathobacter rectalis</name>
    <dbReference type="NCBI Taxonomy" id="39491"/>
    <lineage>
        <taxon>Bacteria</taxon>
        <taxon>Bacillati</taxon>
        <taxon>Bacillota</taxon>
        <taxon>Clostridia</taxon>
        <taxon>Lachnospirales</taxon>
        <taxon>Lachnospiraceae</taxon>
        <taxon>Agathobacter</taxon>
    </lineage>
</organism>
<keyword evidence="3 5" id="KW-0131">Cell cycle</keyword>
<dbReference type="Gene3D" id="3.30.110.150">
    <property type="entry name" value="SepF-like protein"/>
    <property type="match status" value="1"/>
</dbReference>
<gene>
    <name evidence="5" type="primary">sepF</name>
    <name evidence="7" type="ORF">DXD95_00610</name>
</gene>
<protein>
    <recommendedName>
        <fullName evidence="5">Cell division protein SepF</fullName>
    </recommendedName>
</protein>
<comment type="function">
    <text evidence="4 5">Cell division protein that is part of the divisome complex and is recruited early to the Z-ring. Probably stimulates Z-ring formation, perhaps through the cross-linking of FtsZ protofilaments. Its function overlaps with FtsA.</text>
</comment>
<dbReference type="RefSeq" id="WP_117481106.1">
    <property type="nucleotide sequence ID" value="NZ_JAJCJP010000008.1"/>
</dbReference>
<feature type="region of interest" description="Disordered" evidence="6">
    <location>
        <begin position="12"/>
        <end position="79"/>
    </location>
</feature>
<reference evidence="7 8" key="1">
    <citation type="submission" date="2018-08" db="EMBL/GenBank/DDBJ databases">
        <title>A genome reference for cultivated species of the human gut microbiota.</title>
        <authorList>
            <person name="Zou Y."/>
            <person name="Xue W."/>
            <person name="Luo G."/>
        </authorList>
    </citation>
    <scope>NUCLEOTIDE SEQUENCE [LARGE SCALE GENOMIC DNA]</scope>
    <source>
        <strain evidence="7 8">TM10-3</strain>
    </source>
</reference>
<sequence length="179" mass="20173">MSFIDKILDKMSLNSEDDEEFDNEDYYLDDEEEELPRNPFRRKKEAVEEETAIKSTRRDTTPKEKPVKTTSKITPISKSSRKQVASDMEVCVIKPSSIEDEIEITDTLLNGRTVVINMEGLNVDVAQRIIDFTSGSAYALHGNLQKISNFIFIATPHGVDISGDIQSLMDSFDLPGSSY</sequence>
<evidence type="ECO:0000256" key="6">
    <source>
        <dbReference type="SAM" id="MobiDB-lite"/>
    </source>
</evidence>
<proteinExistence type="inferred from homology"/>
<keyword evidence="5" id="KW-0963">Cytoplasm</keyword>
<comment type="caution">
    <text evidence="7">The sequence shown here is derived from an EMBL/GenBank/DDBJ whole genome shotgun (WGS) entry which is preliminary data.</text>
</comment>
<dbReference type="AlphaFoldDB" id="A0A3E4EHB2"/>
<feature type="compositionally biased region" description="Basic and acidic residues" evidence="6">
    <location>
        <begin position="56"/>
        <end position="67"/>
    </location>
</feature>
<dbReference type="GO" id="GO:0043093">
    <property type="term" value="P:FtsZ-dependent cytokinesis"/>
    <property type="evidence" value="ECO:0007669"/>
    <property type="project" value="UniProtKB-UniRule"/>
</dbReference>
<evidence type="ECO:0000313" key="8">
    <source>
        <dbReference type="Proteomes" id="UP000260642"/>
    </source>
</evidence>
<evidence type="ECO:0000256" key="4">
    <source>
        <dbReference type="ARBA" id="ARBA00044936"/>
    </source>
</evidence>
<comment type="subunit">
    <text evidence="5">Homodimer. Interacts with FtsZ.</text>
</comment>
<dbReference type="InterPro" id="IPR038594">
    <property type="entry name" value="SepF-like_sf"/>
</dbReference>
<name>A0A3E4EHB2_9FIRM</name>
<dbReference type="PANTHER" id="PTHR35798">
    <property type="entry name" value="CELL DIVISION PROTEIN SEPF"/>
    <property type="match status" value="1"/>
</dbReference>
<evidence type="ECO:0000256" key="3">
    <source>
        <dbReference type="ARBA" id="ARBA00023306"/>
    </source>
</evidence>
<comment type="similarity">
    <text evidence="5">Belongs to the SepF family.</text>
</comment>
<dbReference type="Pfam" id="PF04472">
    <property type="entry name" value="SepF"/>
    <property type="match status" value="1"/>
</dbReference>
<dbReference type="InterPro" id="IPR007561">
    <property type="entry name" value="Cell_div_SepF/SepF-rel"/>
</dbReference>
<evidence type="ECO:0000256" key="2">
    <source>
        <dbReference type="ARBA" id="ARBA00023210"/>
    </source>
</evidence>
<evidence type="ECO:0000256" key="1">
    <source>
        <dbReference type="ARBA" id="ARBA00022618"/>
    </source>
</evidence>
<dbReference type="InterPro" id="IPR023052">
    <property type="entry name" value="Cell_div_SepF"/>
</dbReference>
<dbReference type="HAMAP" id="MF_01197">
    <property type="entry name" value="SepF"/>
    <property type="match status" value="1"/>
</dbReference>
<dbReference type="Proteomes" id="UP000260642">
    <property type="component" value="Unassembled WGS sequence"/>
</dbReference>
<comment type="subcellular location">
    <subcellularLocation>
        <location evidence="5">Cytoplasm</location>
    </subcellularLocation>
    <text evidence="5">Localizes to the division site, in a FtsZ-dependent manner.</text>
</comment>
<dbReference type="PANTHER" id="PTHR35798:SF1">
    <property type="entry name" value="CELL DIVISION PROTEIN SEPF"/>
    <property type="match status" value="1"/>
</dbReference>
<feature type="compositionally biased region" description="Low complexity" evidence="6">
    <location>
        <begin position="68"/>
        <end position="78"/>
    </location>
</feature>